<evidence type="ECO:0000313" key="8">
    <source>
        <dbReference type="EMBL" id="GAA2074890.1"/>
    </source>
</evidence>
<keyword evidence="5 6" id="KW-0472">Membrane</keyword>
<dbReference type="PANTHER" id="PTHR34820">
    <property type="entry name" value="INNER MEMBRANE PROTEIN YEBZ"/>
    <property type="match status" value="1"/>
</dbReference>
<organism evidence="8 9">
    <name type="scientific">Streptomyces albiaxialis</name>
    <dbReference type="NCBI Taxonomy" id="329523"/>
    <lineage>
        <taxon>Bacteria</taxon>
        <taxon>Bacillati</taxon>
        <taxon>Actinomycetota</taxon>
        <taxon>Actinomycetes</taxon>
        <taxon>Kitasatosporales</taxon>
        <taxon>Streptomycetaceae</taxon>
        <taxon>Streptomyces</taxon>
    </lineage>
</organism>
<reference evidence="8 9" key="1">
    <citation type="journal article" date="2019" name="Int. J. Syst. Evol. Microbiol.">
        <title>The Global Catalogue of Microorganisms (GCM) 10K type strain sequencing project: providing services to taxonomists for standard genome sequencing and annotation.</title>
        <authorList>
            <consortium name="The Broad Institute Genomics Platform"/>
            <consortium name="The Broad Institute Genome Sequencing Center for Infectious Disease"/>
            <person name="Wu L."/>
            <person name="Ma J."/>
        </authorList>
    </citation>
    <scope>NUCLEOTIDE SEQUENCE [LARGE SCALE GENOMIC DNA]</scope>
    <source>
        <strain evidence="8 9">JCM 15478</strain>
    </source>
</reference>
<evidence type="ECO:0000256" key="2">
    <source>
        <dbReference type="ARBA" id="ARBA00022475"/>
    </source>
</evidence>
<keyword evidence="3 6" id="KW-0812">Transmembrane</keyword>
<feature type="transmembrane region" description="Helical" evidence="6">
    <location>
        <begin position="169"/>
        <end position="193"/>
    </location>
</feature>
<dbReference type="Proteomes" id="UP001500016">
    <property type="component" value="Unassembled WGS sequence"/>
</dbReference>
<dbReference type="Pfam" id="PF05425">
    <property type="entry name" value="CopD"/>
    <property type="match status" value="1"/>
</dbReference>
<dbReference type="EMBL" id="BAAAPE010000007">
    <property type="protein sequence ID" value="GAA2074890.1"/>
    <property type="molecule type" value="Genomic_DNA"/>
</dbReference>
<keyword evidence="4 6" id="KW-1133">Transmembrane helix</keyword>
<evidence type="ECO:0000256" key="6">
    <source>
        <dbReference type="SAM" id="Phobius"/>
    </source>
</evidence>
<comment type="subcellular location">
    <subcellularLocation>
        <location evidence="1">Cell membrane</location>
        <topology evidence="1">Multi-pass membrane protein</topology>
    </subcellularLocation>
</comment>
<dbReference type="PANTHER" id="PTHR34820:SF4">
    <property type="entry name" value="INNER MEMBRANE PROTEIN YEBZ"/>
    <property type="match status" value="1"/>
</dbReference>
<feature type="transmembrane region" description="Helical" evidence="6">
    <location>
        <begin position="213"/>
        <end position="230"/>
    </location>
</feature>
<evidence type="ECO:0000256" key="1">
    <source>
        <dbReference type="ARBA" id="ARBA00004651"/>
    </source>
</evidence>
<dbReference type="InterPro" id="IPR032694">
    <property type="entry name" value="CopC/D"/>
</dbReference>
<keyword evidence="2" id="KW-1003">Cell membrane</keyword>
<feature type="transmembrane region" description="Helical" evidence="6">
    <location>
        <begin position="250"/>
        <end position="271"/>
    </location>
</feature>
<feature type="domain" description="Copper resistance protein D" evidence="7">
    <location>
        <begin position="208"/>
        <end position="305"/>
    </location>
</feature>
<feature type="transmembrane region" description="Helical" evidence="6">
    <location>
        <begin position="121"/>
        <end position="140"/>
    </location>
</feature>
<accession>A0ABN2VW54</accession>
<gene>
    <name evidence="8" type="ORF">GCM10009801_29180</name>
</gene>
<evidence type="ECO:0000259" key="7">
    <source>
        <dbReference type="Pfam" id="PF05425"/>
    </source>
</evidence>
<proteinExistence type="predicted"/>
<protein>
    <submittedName>
        <fullName evidence="8">CopD family protein</fullName>
    </submittedName>
</protein>
<feature type="transmembrane region" description="Helical" evidence="6">
    <location>
        <begin position="79"/>
        <end position="100"/>
    </location>
</feature>
<evidence type="ECO:0000313" key="9">
    <source>
        <dbReference type="Proteomes" id="UP001500016"/>
    </source>
</evidence>
<dbReference type="InterPro" id="IPR008457">
    <property type="entry name" value="Cu-R_CopD_dom"/>
</dbReference>
<name>A0ABN2VW54_9ACTN</name>
<evidence type="ECO:0000256" key="3">
    <source>
        <dbReference type="ARBA" id="ARBA00022692"/>
    </source>
</evidence>
<comment type="caution">
    <text evidence="8">The sequence shown here is derived from an EMBL/GenBank/DDBJ whole genome shotgun (WGS) entry which is preliminary data.</text>
</comment>
<sequence>MLVLGCVAVLTVVALTGTDITTNSTHDLQIPGGGKLTVLRSVLFVALCVQIGEVAGERLARGVARTLPGGLGDRSPRPWGTYAAVAGMIAALGLASMAAARDGSLTAGLPQLSEIYGTRDGRIAFLEANGFLLSALLLFYRRPVWACVPLAGVVVCEAFRAHPETNTPAIGIGLTLVHLTSTILWTGGLIQVLRTMRAWHGEPGAARALLAAYARRAFWLFAAICVTGTFSTLRRLPLDQAFSSAYGRTLIAKLVLVAAVAVCALFARHVLVKSRDKGTTYGAVLRPTAAELAALGAVLVLSALLTVAPVPPQN</sequence>
<feature type="transmembrane region" description="Helical" evidence="6">
    <location>
        <begin position="292"/>
        <end position="310"/>
    </location>
</feature>
<evidence type="ECO:0000256" key="5">
    <source>
        <dbReference type="ARBA" id="ARBA00023136"/>
    </source>
</evidence>
<keyword evidence="9" id="KW-1185">Reference proteome</keyword>
<evidence type="ECO:0000256" key="4">
    <source>
        <dbReference type="ARBA" id="ARBA00022989"/>
    </source>
</evidence>